<protein>
    <submittedName>
        <fullName evidence="9">RagB/SusD family nutrient uptake outer membrane protein</fullName>
    </submittedName>
</protein>
<reference evidence="9 11" key="1">
    <citation type="submission" date="2019-09" db="EMBL/GenBank/DDBJ databases">
        <title>Butyricimonas paravirosa DSM 105722 (=214-4 = JCM 18677 = CCUG 65563).</title>
        <authorList>
            <person name="Le Roy T."/>
            <person name="Cani P.D."/>
        </authorList>
    </citation>
    <scope>NUCLEOTIDE SEQUENCE [LARGE SCALE GENOMIC DNA]</scope>
    <source>
        <strain evidence="9 11">DSM 105722</strain>
    </source>
</reference>
<feature type="domain" description="RagB/SusD" evidence="6">
    <location>
        <begin position="343"/>
        <end position="507"/>
    </location>
</feature>
<reference evidence="8 10" key="2">
    <citation type="submission" date="2020-03" db="EMBL/GenBank/DDBJ databases">
        <title>Genomic Encyclopedia of Type Strains, Phase IV (KMG-IV): sequencing the most valuable type-strain genomes for metagenomic binning, comparative biology and taxonomic classification.</title>
        <authorList>
            <person name="Goeker M."/>
        </authorList>
    </citation>
    <scope>NUCLEOTIDE SEQUENCE [LARGE SCALE GENOMIC DNA]</scope>
    <source>
        <strain evidence="8 10">DSM 105722</strain>
    </source>
</reference>
<gene>
    <name evidence="9" type="ORF">F1644_02195</name>
    <name evidence="8" type="ORF">GGR15_002128</name>
</gene>
<dbReference type="GO" id="GO:0009279">
    <property type="term" value="C:cell outer membrane"/>
    <property type="evidence" value="ECO:0007669"/>
    <property type="project" value="UniProtKB-SubCell"/>
</dbReference>
<evidence type="ECO:0000313" key="11">
    <source>
        <dbReference type="Proteomes" id="UP001302374"/>
    </source>
</evidence>
<dbReference type="Pfam" id="PF07980">
    <property type="entry name" value="SusD_RagB"/>
    <property type="match status" value="1"/>
</dbReference>
<evidence type="ECO:0000256" key="4">
    <source>
        <dbReference type="ARBA" id="ARBA00023136"/>
    </source>
</evidence>
<dbReference type="RefSeq" id="WP_118302191.1">
    <property type="nucleotide sequence ID" value="NZ_BMPA01000007.1"/>
</dbReference>
<dbReference type="InterPro" id="IPR012944">
    <property type="entry name" value="SusD_RagB_dom"/>
</dbReference>
<dbReference type="EMBL" id="CP043839">
    <property type="protein sequence ID" value="WOF11155.1"/>
    <property type="molecule type" value="Genomic_DNA"/>
</dbReference>
<name>A0A7X5YCS7_9BACT</name>
<dbReference type="Pfam" id="PF14322">
    <property type="entry name" value="SusD-like_3"/>
    <property type="match status" value="1"/>
</dbReference>
<evidence type="ECO:0000256" key="5">
    <source>
        <dbReference type="ARBA" id="ARBA00023237"/>
    </source>
</evidence>
<dbReference type="SUPFAM" id="SSF48452">
    <property type="entry name" value="TPR-like"/>
    <property type="match status" value="1"/>
</dbReference>
<accession>A0A7X5YCS7</accession>
<dbReference type="Proteomes" id="UP000576368">
    <property type="component" value="Unassembled WGS sequence"/>
</dbReference>
<organism evidence="8 10">
    <name type="scientific">Butyricimonas paravirosa</name>
    <dbReference type="NCBI Taxonomy" id="1472417"/>
    <lineage>
        <taxon>Bacteria</taxon>
        <taxon>Pseudomonadati</taxon>
        <taxon>Bacteroidota</taxon>
        <taxon>Bacteroidia</taxon>
        <taxon>Bacteroidales</taxon>
        <taxon>Odoribacteraceae</taxon>
        <taxon>Butyricimonas</taxon>
    </lineage>
</organism>
<evidence type="ECO:0000256" key="2">
    <source>
        <dbReference type="ARBA" id="ARBA00006275"/>
    </source>
</evidence>
<keyword evidence="4" id="KW-0472">Membrane</keyword>
<keyword evidence="3" id="KW-0732">Signal</keyword>
<dbReference type="EMBL" id="JAATLI010000007">
    <property type="protein sequence ID" value="NJC18501.1"/>
    <property type="molecule type" value="Genomic_DNA"/>
</dbReference>
<keyword evidence="11" id="KW-1185">Reference proteome</keyword>
<dbReference type="InterPro" id="IPR011990">
    <property type="entry name" value="TPR-like_helical_dom_sf"/>
</dbReference>
<sequence length="512" mass="59063">MRRIFIYMICFASLVFGGCDLNLEPENGVTFDHYFQEESDCNALLRQMEADLRVIWSAVTFHEHMGLLTDRVYNAASIEKVRNLDPNYLTDRAKQQQWKPYYNVITNTHLLEENVGRVPNLEKKRQSFYLGQVYFMRAACYFWLSRTWGDAVIVKSSSYIDRYEKSPAVEVIDSAIANAKRAYRLLPRFDKLRDLNNKALVSKQYGSRGSAAALLAHIYAWKGSVQKNDDDLRASVDWASRLIEPQYQDSVGVYTLAGSAEEVVTSVMDRNSAEGIFEIEVNYADISYYGLFFPGSYFVSYPVMRNSGKNDITTINYGLYRSTVLNMYEEGDERRDAFFYALDSAGMNTADLTYLYKWRTPRYESSGSSIDFKGMDCNRVLMRLADIYLLRAECEAKLGMTAQAREDLNAIRGRRKANLFPAGKNDDGGSDLQYSIFLERERELLFEGHRYYDAVRNGYYGQNSRHRVLPDAFYNLTDQDITEGALYLPVPQMAFNDNDLMIQNAYWISKMR</sequence>
<proteinExistence type="inferred from homology"/>
<keyword evidence="5" id="KW-0998">Cell outer membrane</keyword>
<evidence type="ECO:0000313" key="9">
    <source>
        <dbReference type="EMBL" id="WOF11155.1"/>
    </source>
</evidence>
<evidence type="ECO:0000259" key="6">
    <source>
        <dbReference type="Pfam" id="PF07980"/>
    </source>
</evidence>
<dbReference type="GeneID" id="86890073"/>
<dbReference type="Gene3D" id="1.25.40.390">
    <property type="match status" value="1"/>
</dbReference>
<dbReference type="AlphaFoldDB" id="A0A7X5YCS7"/>
<dbReference type="InterPro" id="IPR033985">
    <property type="entry name" value="SusD-like_N"/>
</dbReference>
<comment type="subcellular location">
    <subcellularLocation>
        <location evidence="1">Cell outer membrane</location>
    </subcellularLocation>
</comment>
<dbReference type="Proteomes" id="UP001302374">
    <property type="component" value="Chromosome"/>
</dbReference>
<evidence type="ECO:0000256" key="1">
    <source>
        <dbReference type="ARBA" id="ARBA00004442"/>
    </source>
</evidence>
<feature type="domain" description="SusD-like N-terminal" evidence="7">
    <location>
        <begin position="88"/>
        <end position="189"/>
    </location>
</feature>
<evidence type="ECO:0000313" key="10">
    <source>
        <dbReference type="Proteomes" id="UP000576368"/>
    </source>
</evidence>
<evidence type="ECO:0000259" key="7">
    <source>
        <dbReference type="Pfam" id="PF14322"/>
    </source>
</evidence>
<comment type="similarity">
    <text evidence="2">Belongs to the SusD family.</text>
</comment>
<evidence type="ECO:0000313" key="8">
    <source>
        <dbReference type="EMBL" id="NJC18501.1"/>
    </source>
</evidence>
<evidence type="ECO:0000256" key="3">
    <source>
        <dbReference type="ARBA" id="ARBA00022729"/>
    </source>
</evidence>
<dbReference type="PROSITE" id="PS51257">
    <property type="entry name" value="PROKAR_LIPOPROTEIN"/>
    <property type="match status" value="1"/>
</dbReference>